<evidence type="ECO:0008006" key="4">
    <source>
        <dbReference type="Google" id="ProtNLM"/>
    </source>
</evidence>
<dbReference type="InterPro" id="IPR019734">
    <property type="entry name" value="TPR_rpt"/>
</dbReference>
<dbReference type="PROSITE" id="PS50005">
    <property type="entry name" value="TPR"/>
    <property type="match status" value="1"/>
</dbReference>
<proteinExistence type="predicted"/>
<evidence type="ECO:0000313" key="3">
    <source>
        <dbReference type="Proteomes" id="UP000885826"/>
    </source>
</evidence>
<dbReference type="SUPFAM" id="SSF48452">
    <property type="entry name" value="TPR-like"/>
    <property type="match status" value="1"/>
</dbReference>
<dbReference type="Gene3D" id="1.25.40.10">
    <property type="entry name" value="Tetratricopeptide repeat domain"/>
    <property type="match status" value="1"/>
</dbReference>
<dbReference type="InterPro" id="IPR011990">
    <property type="entry name" value="TPR-like_helical_dom_sf"/>
</dbReference>
<reference evidence="2" key="1">
    <citation type="journal article" date="2020" name="mSystems">
        <title>Genome- and Community-Level Interaction Insights into Carbon Utilization and Element Cycling Functions of Hydrothermarchaeota in Hydrothermal Sediment.</title>
        <authorList>
            <person name="Zhou Z."/>
            <person name="Liu Y."/>
            <person name="Xu W."/>
            <person name="Pan J."/>
            <person name="Luo Z.H."/>
            <person name="Li M."/>
        </authorList>
    </citation>
    <scope>NUCLEOTIDE SEQUENCE</scope>
    <source>
        <strain evidence="2">HyVt-388</strain>
    </source>
</reference>
<dbReference type="Proteomes" id="UP000885826">
    <property type="component" value="Unassembled WGS sequence"/>
</dbReference>
<protein>
    <recommendedName>
        <fullName evidence="4">Tetratricopeptide repeat protein</fullName>
    </recommendedName>
</protein>
<evidence type="ECO:0000256" key="1">
    <source>
        <dbReference type="PROSITE-ProRule" id="PRU00339"/>
    </source>
</evidence>
<evidence type="ECO:0000313" key="2">
    <source>
        <dbReference type="EMBL" id="HEC79284.1"/>
    </source>
</evidence>
<accession>A0A9C9K153</accession>
<dbReference type="AlphaFoldDB" id="A0A9C9K153"/>
<name>A0A9C9K153_UNCW3</name>
<feature type="repeat" description="TPR" evidence="1">
    <location>
        <begin position="250"/>
        <end position="283"/>
    </location>
</feature>
<organism evidence="2 3">
    <name type="scientific">candidate division WOR-3 bacterium</name>
    <dbReference type="NCBI Taxonomy" id="2052148"/>
    <lineage>
        <taxon>Bacteria</taxon>
        <taxon>Bacteria division WOR-3</taxon>
    </lineage>
</organism>
<dbReference type="EMBL" id="DRIG01000095">
    <property type="protein sequence ID" value="HEC79284.1"/>
    <property type="molecule type" value="Genomic_DNA"/>
</dbReference>
<sequence>MLVFWFCLILYLQNEVEEGIKAVAVITAVKGDVKIHRAGEKEFIPAHLEDGLFAGDSLRTDTDGQVTILYCNSGKLLSLTKGESIKIEVSPADTVVRGAPDETGLGQETKSILSPLFVFNAEGEKSGLKVLVRGEEDTLNIVVYKPGNSTLLTGRPDIVWSEFPDVQSYIVQLMKMGDVVWCRTTIDTILTYPEDEAELKPGFYFLKIAAIKDNDTVSTAERHIKVLSSDVINELHDILNNIKSQSPDPFTVHFLSAKIYEEKGLIGDAINEYRTLLEMDPDNPTLYRSLSILYNRYGLTGLGNRYLEQYEALLNGGK</sequence>
<keyword evidence="1" id="KW-0802">TPR repeat</keyword>
<comment type="caution">
    <text evidence="2">The sequence shown here is derived from an EMBL/GenBank/DDBJ whole genome shotgun (WGS) entry which is preliminary data.</text>
</comment>
<gene>
    <name evidence="2" type="ORF">ENI34_09135</name>
</gene>